<dbReference type="Pfam" id="PF23271">
    <property type="entry name" value="HEAT_GCN1"/>
    <property type="match status" value="1"/>
</dbReference>
<dbReference type="InterPro" id="IPR057546">
    <property type="entry name" value="HEAT_GCN1"/>
</dbReference>
<dbReference type="SMART" id="SM00487">
    <property type="entry name" value="DEXDc"/>
    <property type="match status" value="1"/>
</dbReference>
<dbReference type="Gene3D" id="1.25.10.10">
    <property type="entry name" value="Leucine-rich Repeat Variant"/>
    <property type="match status" value="2"/>
</dbReference>
<evidence type="ECO:0000259" key="12">
    <source>
        <dbReference type="PROSITE" id="PS51192"/>
    </source>
</evidence>
<gene>
    <name evidence="14" type="ORF">PBRASI_LOCUS6169</name>
</gene>
<dbReference type="PANTHER" id="PTHR36498">
    <property type="entry name" value="TATA-BINDING PROTEIN-ASSOCIATED FACTOR 172"/>
    <property type="match status" value="1"/>
</dbReference>
<dbReference type="InterPro" id="IPR027417">
    <property type="entry name" value="P-loop_NTPase"/>
</dbReference>
<dbReference type="InterPro" id="IPR001650">
    <property type="entry name" value="Helicase_C-like"/>
</dbReference>
<dbReference type="PROSITE" id="PS51194">
    <property type="entry name" value="HELICASE_CTER"/>
    <property type="match status" value="1"/>
</dbReference>
<evidence type="ECO:0000256" key="6">
    <source>
        <dbReference type="ARBA" id="ARBA00022840"/>
    </source>
</evidence>
<feature type="domain" description="Helicase C-terminal" evidence="13">
    <location>
        <begin position="1668"/>
        <end position="1844"/>
    </location>
</feature>
<dbReference type="EMBL" id="CAJVPI010000789">
    <property type="protein sequence ID" value="CAG8572349.1"/>
    <property type="molecule type" value="Genomic_DNA"/>
</dbReference>
<dbReference type="FunFam" id="3.40.50.300:FF:000428">
    <property type="entry name" value="TATA-binding protein-associated factor 172"/>
    <property type="match status" value="1"/>
</dbReference>
<dbReference type="FunFam" id="3.40.50.10810:FF:000009">
    <property type="entry name" value="B-TFIID TATA-box-binding protein-associated factor 1"/>
    <property type="match status" value="1"/>
</dbReference>
<keyword evidence="15" id="KW-1185">Reference proteome</keyword>
<dbReference type="CDD" id="cd18793">
    <property type="entry name" value="SF2_C_SNF"/>
    <property type="match status" value="1"/>
</dbReference>
<dbReference type="GO" id="GO:0003677">
    <property type="term" value="F:DNA binding"/>
    <property type="evidence" value="ECO:0007669"/>
    <property type="project" value="UniProtKB-KW"/>
</dbReference>
<dbReference type="InterPro" id="IPR011989">
    <property type="entry name" value="ARM-like"/>
</dbReference>
<dbReference type="InterPro" id="IPR044972">
    <property type="entry name" value="Mot1"/>
</dbReference>
<dbReference type="GO" id="GO:0017025">
    <property type="term" value="F:TBP-class protein binding"/>
    <property type="evidence" value="ECO:0007669"/>
    <property type="project" value="InterPro"/>
</dbReference>
<dbReference type="Pfam" id="PF12054">
    <property type="entry name" value="DUF3535"/>
    <property type="match status" value="1"/>
</dbReference>
<dbReference type="InterPro" id="IPR049730">
    <property type="entry name" value="SNF2/RAD54-like_C"/>
</dbReference>
<dbReference type="GO" id="GO:0004386">
    <property type="term" value="F:helicase activity"/>
    <property type="evidence" value="ECO:0007669"/>
    <property type="project" value="UniProtKB-KW"/>
</dbReference>
<dbReference type="Pfam" id="PF00176">
    <property type="entry name" value="SNF2-rel_dom"/>
    <property type="match status" value="1"/>
</dbReference>
<keyword evidence="5" id="KW-0347">Helicase</keyword>
<feature type="region of interest" description="Disordered" evidence="11">
    <location>
        <begin position="1041"/>
        <end position="1063"/>
    </location>
</feature>
<feature type="compositionally biased region" description="Polar residues" evidence="11">
    <location>
        <begin position="257"/>
        <end position="267"/>
    </location>
</feature>
<feature type="region of interest" description="Disordered" evidence="11">
    <location>
        <begin position="693"/>
        <end position="717"/>
    </location>
</feature>
<dbReference type="Gene3D" id="3.40.50.300">
    <property type="entry name" value="P-loop containing nucleotide triphosphate hydrolases"/>
    <property type="match status" value="1"/>
</dbReference>
<dbReference type="GO" id="GO:0005634">
    <property type="term" value="C:nucleus"/>
    <property type="evidence" value="ECO:0007669"/>
    <property type="project" value="UniProtKB-SubCell"/>
</dbReference>
<keyword evidence="4" id="KW-0378">Hydrolase</keyword>
<dbReference type="SUPFAM" id="SSF48371">
    <property type="entry name" value="ARM repeat"/>
    <property type="match status" value="1"/>
</dbReference>
<evidence type="ECO:0000259" key="13">
    <source>
        <dbReference type="PROSITE" id="PS51194"/>
    </source>
</evidence>
<dbReference type="GO" id="GO:0016887">
    <property type="term" value="F:ATP hydrolysis activity"/>
    <property type="evidence" value="ECO:0007669"/>
    <property type="project" value="InterPro"/>
</dbReference>
<dbReference type="InterPro" id="IPR000330">
    <property type="entry name" value="SNF2_N"/>
</dbReference>
<evidence type="ECO:0000313" key="14">
    <source>
        <dbReference type="EMBL" id="CAG8572349.1"/>
    </source>
</evidence>
<evidence type="ECO:0000256" key="11">
    <source>
        <dbReference type="SAM" id="MobiDB-lite"/>
    </source>
</evidence>
<feature type="compositionally biased region" description="Low complexity" evidence="11">
    <location>
        <begin position="173"/>
        <end position="208"/>
    </location>
</feature>
<dbReference type="Proteomes" id="UP000789739">
    <property type="component" value="Unassembled WGS sequence"/>
</dbReference>
<keyword evidence="2" id="KW-0677">Repeat</keyword>
<proteinExistence type="predicted"/>
<dbReference type="CDD" id="cd17999">
    <property type="entry name" value="DEXHc_Mot1"/>
    <property type="match status" value="1"/>
</dbReference>
<feature type="region of interest" description="Disordered" evidence="11">
    <location>
        <begin position="173"/>
        <end position="279"/>
    </location>
</feature>
<comment type="subcellular location">
    <subcellularLocation>
        <location evidence="1">Nucleus</location>
    </subcellularLocation>
</comment>
<keyword evidence="7" id="KW-0238">DNA-binding</keyword>
<dbReference type="SUPFAM" id="SSF52540">
    <property type="entry name" value="P-loop containing nucleoside triphosphate hydrolases"/>
    <property type="match status" value="2"/>
</dbReference>
<dbReference type="Pfam" id="PF00271">
    <property type="entry name" value="Helicase_C"/>
    <property type="match status" value="1"/>
</dbReference>
<name>A0A9N9BR32_9GLOM</name>
<dbReference type="InterPro" id="IPR044078">
    <property type="entry name" value="Mot1_ATP-bd"/>
</dbReference>
<dbReference type="InterPro" id="IPR016024">
    <property type="entry name" value="ARM-type_fold"/>
</dbReference>
<dbReference type="InterPro" id="IPR038718">
    <property type="entry name" value="SNF2-like_sf"/>
</dbReference>
<dbReference type="PANTHER" id="PTHR36498:SF1">
    <property type="entry name" value="TATA-BINDING PROTEIN-ASSOCIATED FACTOR 172"/>
    <property type="match status" value="1"/>
</dbReference>
<keyword evidence="8" id="KW-0539">Nucleus</keyword>
<evidence type="ECO:0000256" key="8">
    <source>
        <dbReference type="ARBA" id="ARBA00023242"/>
    </source>
</evidence>
<evidence type="ECO:0000256" key="10">
    <source>
        <dbReference type="ARBA" id="ARBA00081329"/>
    </source>
</evidence>
<dbReference type="PROSITE" id="PS51192">
    <property type="entry name" value="HELICASE_ATP_BIND_1"/>
    <property type="match status" value="1"/>
</dbReference>
<feature type="compositionally biased region" description="Basic and acidic residues" evidence="11">
    <location>
        <begin position="240"/>
        <end position="251"/>
    </location>
</feature>
<feature type="region of interest" description="Disordered" evidence="11">
    <location>
        <begin position="1594"/>
        <end position="1613"/>
    </location>
</feature>
<dbReference type="InterPro" id="IPR014001">
    <property type="entry name" value="Helicase_ATP-bd"/>
</dbReference>
<dbReference type="GO" id="GO:0005524">
    <property type="term" value="F:ATP binding"/>
    <property type="evidence" value="ECO:0007669"/>
    <property type="project" value="UniProtKB-KW"/>
</dbReference>
<dbReference type="InterPro" id="IPR022707">
    <property type="entry name" value="Mot1_central_dom"/>
</dbReference>
<evidence type="ECO:0000256" key="5">
    <source>
        <dbReference type="ARBA" id="ARBA00022806"/>
    </source>
</evidence>
<protein>
    <recommendedName>
        <fullName evidence="9">TATA-binding protein-associated factor mot1</fullName>
    </recommendedName>
    <alternativeName>
        <fullName evidence="10">Modifier of transcription 1</fullName>
    </alternativeName>
</protein>
<comment type="caution">
    <text evidence="14">The sequence shown here is derived from an EMBL/GenBank/DDBJ whole genome shotgun (WGS) entry which is preliminary data.</text>
</comment>
<evidence type="ECO:0000256" key="1">
    <source>
        <dbReference type="ARBA" id="ARBA00004123"/>
    </source>
</evidence>
<evidence type="ECO:0000256" key="3">
    <source>
        <dbReference type="ARBA" id="ARBA00022741"/>
    </source>
</evidence>
<evidence type="ECO:0000256" key="4">
    <source>
        <dbReference type="ARBA" id="ARBA00022801"/>
    </source>
</evidence>
<evidence type="ECO:0000256" key="7">
    <source>
        <dbReference type="ARBA" id="ARBA00023125"/>
    </source>
</evidence>
<sequence length="1910" mass="212680">MYRYDGYWLDRLVLLLDTGSTSAVRATAAQQLGEIQKQHPGELYNLLQRVVVHLRNDQWETRLAAGQAIEAIASNVPQWDPQEPAQSERTSIGYDDSYENKLTFESFNITSVLLNGRPLLGSAGKEYDLDLNDLSPTERLALQRKNLKQRLGLGSQFMDELLDDADINAEVLSSPTTFGTTPTAMTTPMSTTPSTMITSPIKQESTTPPQQPTPSILPEPDLSGLSARERNRLKRKAKKDAKDKGKEKVRVLDLGSSRRTGNETSGPPQTPVGPITSPTAVKVEDGQSEEYFNFTPQPCSNKIVVEAKKDGSSAIGDEQKNEWPFESVCELLCLDLFDSRWEIRHGAAIGLREILKVHGYGAGRLIGLTKEENEQRHNKWLNDIAIRLLCVFALDRFGDFVSDQVVAPVRETCSQTMGALLRYMSPEGVQNVHAVLLKLLYQSDFGESQSIWEVRHAGMLGLKYAVAVRKDLVEIMLDGTVGAVILGLQDRDDDVRAVAASILLPIAESFVQLSPHNIPQVVSVLWDCLKDLKDDLTSSTGNVMDLLAKLFSFPSVLEYMRTAAASNPAQSLSTLIPRLYPFFRHTIMSVRSAVLNTLLTFLSMQDVEEWVDDRLFRLAFQNMIVEEKRGILELSIKLWSSLLSHASFNPTRITHLTAPHIHSWFSIVMTPLGTPIDRRLLFTPDGQALTQKADVVSTASPRRGRRAHAGQPNESDSGLAHNIDVGMLQQDFALVSVETVIRGRIAASKALGMLISRWPNEALEDSFKDFLLPHLASGWASNKQFSAVVIEEWARATNDQEISSLSMSHIPVTPFASILSSALVEMLESDPPSFYHELVSILRRIRGECQALLNTFISEGRVSNQNIPALPTSVLGEQTVADALVFSIEMAKQLTTETFDTLTSYVPPAIRSAVLPQLQDRKRRVLSSIGYYQSTKQKTDINVNAACAGAVVSLRVLPPKLNPIIRSIMSSIKNEENAELQERSAASLASLVAQCAIEQNPSRINPNDKIVKNLCTFLCSDQTTTPVLQSNKSEEGILSLQKAKEPEKKVSNGAGGESAKKQKINEDEIKTQKLIRRGAETALKQFAHLFGSRLFDVVPKLWSCMHLALDNVFGYDEQEKIDIALQAGENTGQEVIDSLQILQSITPVIHESLHSKIAELLPCLVKTIQCKYSVIRHVAARCFATIANVITIPSMQIIIEEVLPFMGDSQSVINRQGAAELIYHLVQTMDAKILPYVIFLVVPILGRMSDADESVRLVTTNCFAMLIKLVPLEAGIPNPPGLSDKLTQHRYGERKFLSQLLDSNRLDPYEIPVTIKAELRKYQQEGVNWLAFLNKYQLHGILCDDMGLGKTLQSICILASDHHARAVKHEATKSPDCSPIPSLVVCPPTLTGHWYHELLNYTDCLKPLLYTGGPKERERIRPKIMNHDVVIMSYDIVRNDIDELADINWNYCILDEGHIIKNGKTKITKAVKAVRANHRLILSGTPIQNNVLELWSLFDFLMPGFLGTEKQFNERFGKPILASRDSKSSSKEQEAGALALEALHKQVLPFLLRRLKEDVLNDLPPKIIQDYYCELSDLQKQLYEQFAKSQAKSSVDTELDSDSEPPSKEGDNKKATHIFQALQYLRKLCNHPLLVVNEKHPQYESVMEKLKQRKSTLHDLQNAPKLLALKQLLLDCGIGVTTDAECDPVGAGAVSQHRALIFCQLKTMLDIIEKDLLKPFMPSVTYMRLDGSIDATKRHGIVQKFNQDPSIDVLLLTTHVGGLGLNLTGADTVIFVEHDWNPMKDLQAMDRAHRIGQKKVVNVYRLITRGTLEEKIMGLQKFKLNIANSVVNQQNSGLQSMDTEQILDLFNVTPNKSEKGAGSSSNSGGFGKGKKVSTKTVLEGLENLWEDTQYEDLNLDNFMDSLNSER</sequence>
<accession>A0A9N9BR32</accession>
<dbReference type="OrthoDB" id="10252227at2759"/>
<evidence type="ECO:0000256" key="9">
    <source>
        <dbReference type="ARBA" id="ARBA00073046"/>
    </source>
</evidence>
<dbReference type="Gene3D" id="3.40.50.10810">
    <property type="entry name" value="Tandem AAA-ATPase domain"/>
    <property type="match status" value="1"/>
</dbReference>
<dbReference type="SMART" id="SM00490">
    <property type="entry name" value="HELICc"/>
    <property type="match status" value="1"/>
</dbReference>
<keyword evidence="6" id="KW-0067">ATP-binding</keyword>
<feature type="domain" description="Helicase ATP-binding" evidence="12">
    <location>
        <begin position="1331"/>
        <end position="1504"/>
    </location>
</feature>
<organism evidence="14 15">
    <name type="scientific">Paraglomus brasilianum</name>
    <dbReference type="NCBI Taxonomy" id="144538"/>
    <lineage>
        <taxon>Eukaryota</taxon>
        <taxon>Fungi</taxon>
        <taxon>Fungi incertae sedis</taxon>
        <taxon>Mucoromycota</taxon>
        <taxon>Glomeromycotina</taxon>
        <taxon>Glomeromycetes</taxon>
        <taxon>Paraglomerales</taxon>
        <taxon>Paraglomeraceae</taxon>
        <taxon>Paraglomus</taxon>
    </lineage>
</organism>
<keyword evidence="3" id="KW-0547">Nucleotide-binding</keyword>
<evidence type="ECO:0000313" key="15">
    <source>
        <dbReference type="Proteomes" id="UP000789739"/>
    </source>
</evidence>
<reference evidence="14" key="1">
    <citation type="submission" date="2021-06" db="EMBL/GenBank/DDBJ databases">
        <authorList>
            <person name="Kallberg Y."/>
            <person name="Tangrot J."/>
            <person name="Rosling A."/>
        </authorList>
    </citation>
    <scope>NUCLEOTIDE SEQUENCE</scope>
    <source>
        <strain evidence="14">BR232B</strain>
    </source>
</reference>
<evidence type="ECO:0000256" key="2">
    <source>
        <dbReference type="ARBA" id="ARBA00022737"/>
    </source>
</evidence>